<reference evidence="8 10" key="1">
    <citation type="submission" date="2014-08" db="EMBL/GenBank/DDBJ databases">
        <title>Methylacidiphilum kamchatkense strain Kam1 draft genome sequence.</title>
        <authorList>
            <person name="Birkeland N.-K."/>
            <person name="Erikstad H.A."/>
        </authorList>
    </citation>
    <scope>NUCLEOTIDE SEQUENCE [LARGE SCALE GENOMIC DNA]</scope>
    <source>
        <strain evidence="8 10">Kam1</strain>
    </source>
</reference>
<dbReference type="EMBL" id="JQNX01000006">
    <property type="protein sequence ID" value="KIE58231.1"/>
    <property type="molecule type" value="Genomic_DNA"/>
</dbReference>
<dbReference type="OrthoDB" id="9802617at2"/>
<dbReference type="GO" id="GO:1990904">
    <property type="term" value="C:ribonucleoprotein complex"/>
    <property type="evidence" value="ECO:0007669"/>
    <property type="project" value="UniProtKB-KW"/>
</dbReference>
<dbReference type="GO" id="GO:0005737">
    <property type="term" value="C:cytoplasm"/>
    <property type="evidence" value="ECO:0007669"/>
    <property type="project" value="UniProtKB-ARBA"/>
</dbReference>
<dbReference type="Pfam" id="PF00410">
    <property type="entry name" value="Ribosomal_S8"/>
    <property type="match status" value="1"/>
</dbReference>
<dbReference type="GO" id="GO:0005840">
    <property type="term" value="C:ribosome"/>
    <property type="evidence" value="ECO:0007669"/>
    <property type="project" value="UniProtKB-KW"/>
</dbReference>
<dbReference type="HAMAP" id="MF_01302_B">
    <property type="entry name" value="Ribosomal_uS8_B"/>
    <property type="match status" value="1"/>
</dbReference>
<evidence type="ECO:0000256" key="6">
    <source>
        <dbReference type="HAMAP-Rule" id="MF_01302"/>
    </source>
</evidence>
<dbReference type="RefSeq" id="WP_039721831.1">
    <property type="nucleotide sequence ID" value="NZ_CP037899.1"/>
</dbReference>
<gene>
    <name evidence="6" type="primary">rpsH</name>
    <name evidence="8" type="ORF">A946_08695</name>
    <name evidence="9" type="ORF">kam1_811</name>
</gene>
<dbReference type="SUPFAM" id="SSF56047">
    <property type="entry name" value="Ribosomal protein S8"/>
    <property type="match status" value="1"/>
</dbReference>
<dbReference type="FunFam" id="3.30.1490.10:FF:000001">
    <property type="entry name" value="30S ribosomal protein S8"/>
    <property type="match status" value="1"/>
</dbReference>
<evidence type="ECO:0000313" key="8">
    <source>
        <dbReference type="EMBL" id="KIE58231.1"/>
    </source>
</evidence>
<keyword evidence="2 6" id="KW-0689">Ribosomal protein</keyword>
<sequence>MTTDPIADFCSALQNAAYAKKKELTVPYSRIKEQIAKVMLDEGYLEKSEKIAIGKNIFVLKITIKDPALITKIKRISKPGLRQYVGFKEIPNILRGLGICILSTSKGIMAGHKAKKMRMGGELLLSIY</sequence>
<dbReference type="AlphaFoldDB" id="A0A0C1RTD4"/>
<proteinExistence type="inferred from homology"/>
<dbReference type="EMBL" id="CP037899">
    <property type="protein sequence ID" value="QDQ42055.1"/>
    <property type="molecule type" value="Genomic_DNA"/>
</dbReference>
<keyword evidence="6" id="KW-0694">RNA-binding</keyword>
<dbReference type="GO" id="GO:0003735">
    <property type="term" value="F:structural constituent of ribosome"/>
    <property type="evidence" value="ECO:0007669"/>
    <property type="project" value="InterPro"/>
</dbReference>
<evidence type="ECO:0000313" key="10">
    <source>
        <dbReference type="Proteomes" id="UP000031594"/>
    </source>
</evidence>
<name>A0A0C1RTD4_9BACT</name>
<evidence type="ECO:0000256" key="7">
    <source>
        <dbReference type="RuleBase" id="RU003660"/>
    </source>
</evidence>
<comment type="similarity">
    <text evidence="1 6 7">Belongs to the universal ribosomal protein uS8 family.</text>
</comment>
<comment type="function">
    <text evidence="6">One of the primary rRNA binding proteins, it binds directly to 16S rRNA central domain where it helps coordinate assembly of the platform of the 30S subunit.</text>
</comment>
<accession>A0A0C1RTD4</accession>
<keyword evidence="10" id="KW-1185">Reference proteome</keyword>
<dbReference type="STRING" id="1202785.A946_08695"/>
<dbReference type="GO" id="GO:0006412">
    <property type="term" value="P:translation"/>
    <property type="evidence" value="ECO:0007669"/>
    <property type="project" value="UniProtKB-UniRule"/>
</dbReference>
<dbReference type="InterPro" id="IPR035987">
    <property type="entry name" value="Ribosomal_uS8_sf"/>
</dbReference>
<evidence type="ECO:0000256" key="3">
    <source>
        <dbReference type="ARBA" id="ARBA00023274"/>
    </source>
</evidence>
<dbReference type="KEGG" id="mkc:kam1_811"/>
<evidence type="ECO:0000256" key="1">
    <source>
        <dbReference type="ARBA" id="ARBA00006471"/>
    </source>
</evidence>
<dbReference type="InterPro" id="IPR047863">
    <property type="entry name" value="Ribosomal_uS8_CS"/>
</dbReference>
<dbReference type="Proteomes" id="UP000031594">
    <property type="component" value="Unassembled WGS sequence"/>
</dbReference>
<evidence type="ECO:0000256" key="2">
    <source>
        <dbReference type="ARBA" id="ARBA00022980"/>
    </source>
</evidence>
<reference evidence="9" key="2">
    <citation type="journal article" date="2019" name="BMC Genomics">
        <title>Complete genome sequence analysis of the thermoacidophilic verrucomicrobial methanotroph 'Candidatus Methylacidiphilum kamchatkense' strain Kam1 and comparison with its closest relatives.</title>
        <authorList>
            <person name="Kruse T."/>
            <person name="Ratnadevi C.M."/>
            <person name="Erikstad H.A."/>
            <person name="Birkeland N.K."/>
        </authorList>
    </citation>
    <scope>NUCLEOTIDE SEQUENCE</scope>
    <source>
        <strain evidence="9">Kam1</strain>
    </source>
</reference>
<keyword evidence="3 6" id="KW-0687">Ribonucleoprotein</keyword>
<dbReference type="Proteomes" id="UP000315925">
    <property type="component" value="Chromosome"/>
</dbReference>
<evidence type="ECO:0000256" key="4">
    <source>
        <dbReference type="ARBA" id="ARBA00035258"/>
    </source>
</evidence>
<protein>
    <recommendedName>
        <fullName evidence="4 6">Small ribosomal subunit protein uS8</fullName>
    </recommendedName>
</protein>
<dbReference type="PANTHER" id="PTHR11758">
    <property type="entry name" value="40S RIBOSOMAL PROTEIN S15A"/>
    <property type="match status" value="1"/>
</dbReference>
<dbReference type="PROSITE" id="PS00053">
    <property type="entry name" value="RIBOSOMAL_S8"/>
    <property type="match status" value="1"/>
</dbReference>
<reference evidence="11" key="3">
    <citation type="submission" date="2019-03" db="EMBL/GenBank/DDBJ databases">
        <title>Complete genome of Methylacidiphilum kamchatkense Kam1.</title>
        <authorList>
            <person name="Kruse T."/>
            <person name="Murarilal Ratnadevi C."/>
            <person name="Erikstad H.-A."/>
            <person name="Birkeland N.-K."/>
        </authorList>
    </citation>
    <scope>NUCLEOTIDE SEQUENCE [LARGE SCALE GENOMIC DNA]</scope>
    <source>
        <strain evidence="11">kam1</strain>
    </source>
</reference>
<keyword evidence="6" id="KW-0699">rRNA-binding</keyword>
<evidence type="ECO:0000256" key="5">
    <source>
        <dbReference type="ARBA" id="ARBA00046740"/>
    </source>
</evidence>
<comment type="subunit">
    <text evidence="5 6">Part of the 30S ribosomal subunit. Contacts proteins S5 and S12.</text>
</comment>
<dbReference type="Gene3D" id="3.30.1370.30">
    <property type="match status" value="1"/>
</dbReference>
<dbReference type="InterPro" id="IPR000630">
    <property type="entry name" value="Ribosomal_uS8"/>
</dbReference>
<dbReference type="Gene3D" id="3.30.1490.10">
    <property type="match status" value="1"/>
</dbReference>
<evidence type="ECO:0000313" key="9">
    <source>
        <dbReference type="EMBL" id="QDQ42055.1"/>
    </source>
</evidence>
<evidence type="ECO:0000313" key="11">
    <source>
        <dbReference type="Proteomes" id="UP000315925"/>
    </source>
</evidence>
<dbReference type="GO" id="GO:0019843">
    <property type="term" value="F:rRNA binding"/>
    <property type="evidence" value="ECO:0007669"/>
    <property type="project" value="UniProtKB-UniRule"/>
</dbReference>
<dbReference type="NCBIfam" id="NF001109">
    <property type="entry name" value="PRK00136.1"/>
    <property type="match status" value="1"/>
</dbReference>
<organism evidence="9 11">
    <name type="scientific">Methylacidiphilum kamchatkense Kam1</name>
    <dbReference type="NCBI Taxonomy" id="1202785"/>
    <lineage>
        <taxon>Bacteria</taxon>
        <taxon>Pseudomonadati</taxon>
        <taxon>Verrucomicrobiota</taxon>
        <taxon>Methylacidiphilae</taxon>
        <taxon>Methylacidiphilales</taxon>
        <taxon>Methylacidiphilaceae</taxon>
        <taxon>Methylacidiphilum (ex Ratnadevi et al. 2023)</taxon>
    </lineage>
</organism>